<dbReference type="PANTHER" id="PTHR32552">
    <property type="entry name" value="FERRICHROME IRON RECEPTOR-RELATED"/>
    <property type="match status" value="1"/>
</dbReference>
<evidence type="ECO:0000256" key="16">
    <source>
        <dbReference type="RuleBase" id="RU003357"/>
    </source>
</evidence>
<dbReference type="Gene3D" id="2.170.130.10">
    <property type="entry name" value="TonB-dependent receptor, plug domain"/>
    <property type="match status" value="1"/>
</dbReference>
<dbReference type="GO" id="GO:0015891">
    <property type="term" value="P:siderophore transport"/>
    <property type="evidence" value="ECO:0007669"/>
    <property type="project" value="InterPro"/>
</dbReference>
<dbReference type="InterPro" id="IPR037066">
    <property type="entry name" value="Plug_dom_sf"/>
</dbReference>
<organism evidence="19 20">
    <name type="scientific">Salinicola corii</name>
    <dbReference type="NCBI Taxonomy" id="2606937"/>
    <lineage>
        <taxon>Bacteria</taxon>
        <taxon>Pseudomonadati</taxon>
        <taxon>Pseudomonadota</taxon>
        <taxon>Gammaproteobacteria</taxon>
        <taxon>Oceanospirillales</taxon>
        <taxon>Halomonadaceae</taxon>
        <taxon>Salinicola</taxon>
    </lineage>
</organism>
<comment type="caution">
    <text evidence="19">The sequence shown here is derived from an EMBL/GenBank/DDBJ whole genome shotgun (WGS) entry which is preliminary data.</text>
</comment>
<evidence type="ECO:0000256" key="13">
    <source>
        <dbReference type="ARBA" id="ARBA00023237"/>
    </source>
</evidence>
<evidence type="ECO:0000256" key="8">
    <source>
        <dbReference type="ARBA" id="ARBA00023004"/>
    </source>
</evidence>
<dbReference type="Pfam" id="PF00593">
    <property type="entry name" value="TonB_dep_Rec_b-barrel"/>
    <property type="match status" value="1"/>
</dbReference>
<evidence type="ECO:0000256" key="11">
    <source>
        <dbReference type="ARBA" id="ARBA00023136"/>
    </source>
</evidence>
<keyword evidence="10 16" id="KW-0798">TonB box</keyword>
<name>A0A640WJ15_9GAMM</name>
<dbReference type="InterPro" id="IPR036942">
    <property type="entry name" value="Beta-barrel_TonB_sf"/>
</dbReference>
<dbReference type="PROSITE" id="PS01156">
    <property type="entry name" value="TONB_DEPENDENT_REC_2"/>
    <property type="match status" value="1"/>
</dbReference>
<evidence type="ECO:0000256" key="4">
    <source>
        <dbReference type="ARBA" id="ARBA00022452"/>
    </source>
</evidence>
<evidence type="ECO:0000256" key="6">
    <source>
        <dbReference type="ARBA" id="ARBA00022692"/>
    </source>
</evidence>
<feature type="domain" description="TonB-dependent receptor-like beta-barrel" evidence="17">
    <location>
        <begin position="281"/>
        <end position="706"/>
    </location>
</feature>
<feature type="short sequence motif" description="TonB C-terminal box" evidence="15">
    <location>
        <begin position="722"/>
        <end position="739"/>
    </location>
</feature>
<dbReference type="InterPro" id="IPR000531">
    <property type="entry name" value="Beta-barrel_TonB"/>
</dbReference>
<sequence>MNPGIASSENRRLFGRLAFVAVTMSAPPVVTTSWAQSSPGDSQSLDTVTVTSQAILTQGDTLPPAYAGGQVAAGGRIGVLGEQDTMDVPFNVISYTSDLIENQQADTLGDVLQNDASVIVGKGFGNYSESFKVRGFDLYGDDISYGGLYGVLPRQLINTSMMGRVELFKGASAFANGVPAGGSGVGGAVNIEPKRATDEPITRVSTGYQSDSYGETQLDVGRRFGNQNEYGIRASINRGRGDTAIDDESRKNTSAVVGLDYRGDRARASLDVGHQKSVIDGGRLNVNLTNYTGDSVPSVPDADSNYTPSWNRSSLETNFAMLRGEYDFSDSWTGYAAIGGNRTHERSLAGSPSVTNEDGDATVSQLDTAYQSETFASQVGLRGQLDTGPVSHQVNLGYSSVYFRKDVAFDGIFTGAPTNIYDPVDVPVREPNFPSGDLSDPTTTGRTYNNGVSLSDTLGFFDDRVLMTLGGRYQEIEVNNYNGNTGIRENRFSKSRVTPVYGIVYKPTDTISLYANHIEALQQGETAPGLNNYPDLTNPNEILGIVRSKQDEVGAKFDYGNIGGGISLFQIEQPQVSIEDNTAGYNGEQRNRGIELSGYGVPLDGVRVLASATFMDPELRNTTNGENDGNDAPGVPTYRYVLGGEWDIPQMDRLTATGRLIRTGSQYVDEANNLEVDPWNRLDLGFRYTMPLNEASLIWRAGIDNVTDEDYWESAATTGNQTLVQGEPRTLKLSATVEF</sequence>
<dbReference type="EMBL" id="VTPX01000001">
    <property type="protein sequence ID" value="KAA0020594.1"/>
    <property type="molecule type" value="Genomic_DNA"/>
</dbReference>
<keyword evidence="4 14" id="KW-1134">Transmembrane beta strand</keyword>
<evidence type="ECO:0000256" key="5">
    <source>
        <dbReference type="ARBA" id="ARBA00022496"/>
    </source>
</evidence>
<dbReference type="SUPFAM" id="SSF56935">
    <property type="entry name" value="Porins"/>
    <property type="match status" value="1"/>
</dbReference>
<dbReference type="PROSITE" id="PS52016">
    <property type="entry name" value="TONB_DEPENDENT_REC_3"/>
    <property type="match status" value="1"/>
</dbReference>
<dbReference type="InterPro" id="IPR039426">
    <property type="entry name" value="TonB-dep_rcpt-like"/>
</dbReference>
<dbReference type="AlphaFoldDB" id="A0A640WJ15"/>
<dbReference type="InterPro" id="IPR010105">
    <property type="entry name" value="TonB_sidphr_rcpt"/>
</dbReference>
<evidence type="ECO:0000259" key="18">
    <source>
        <dbReference type="Pfam" id="PF07715"/>
    </source>
</evidence>
<reference evidence="19 20" key="1">
    <citation type="submission" date="2019-08" db="EMBL/GenBank/DDBJ databases">
        <title>Bioinformatics analysis of the strain L3 and L5.</title>
        <authorList>
            <person name="Li X."/>
        </authorList>
    </citation>
    <scope>NUCLEOTIDE SEQUENCE [LARGE SCALE GENOMIC DNA]</scope>
    <source>
        <strain evidence="19 20">L3</strain>
    </source>
</reference>
<keyword evidence="11 14" id="KW-0472">Membrane</keyword>
<accession>A0A640WJ15</accession>
<gene>
    <name evidence="19" type="ORF">F0A16_02025</name>
</gene>
<evidence type="ECO:0000256" key="2">
    <source>
        <dbReference type="ARBA" id="ARBA00009810"/>
    </source>
</evidence>
<evidence type="ECO:0000256" key="1">
    <source>
        <dbReference type="ARBA" id="ARBA00004571"/>
    </source>
</evidence>
<dbReference type="InterPro" id="IPR010917">
    <property type="entry name" value="TonB_rcpt_CS"/>
</dbReference>
<evidence type="ECO:0000256" key="9">
    <source>
        <dbReference type="ARBA" id="ARBA00023065"/>
    </source>
</evidence>
<keyword evidence="9" id="KW-0406">Ion transport</keyword>
<evidence type="ECO:0000256" key="3">
    <source>
        <dbReference type="ARBA" id="ARBA00022448"/>
    </source>
</evidence>
<keyword evidence="20" id="KW-1185">Reference proteome</keyword>
<dbReference type="CDD" id="cd01347">
    <property type="entry name" value="ligand_gated_channel"/>
    <property type="match status" value="1"/>
</dbReference>
<feature type="domain" description="TonB-dependent receptor plug" evidence="18">
    <location>
        <begin position="85"/>
        <end position="180"/>
    </location>
</feature>
<evidence type="ECO:0000256" key="7">
    <source>
        <dbReference type="ARBA" id="ARBA00022729"/>
    </source>
</evidence>
<proteinExistence type="inferred from homology"/>
<dbReference type="NCBIfam" id="TIGR01783">
    <property type="entry name" value="TonB-siderophor"/>
    <property type="match status" value="1"/>
</dbReference>
<evidence type="ECO:0000313" key="20">
    <source>
        <dbReference type="Proteomes" id="UP000466024"/>
    </source>
</evidence>
<dbReference type="Pfam" id="PF07715">
    <property type="entry name" value="Plug"/>
    <property type="match status" value="1"/>
</dbReference>
<dbReference type="InterPro" id="IPR012910">
    <property type="entry name" value="Plug_dom"/>
</dbReference>
<keyword evidence="6 14" id="KW-0812">Transmembrane</keyword>
<dbReference type="Proteomes" id="UP000466024">
    <property type="component" value="Unassembled WGS sequence"/>
</dbReference>
<keyword evidence="5" id="KW-0410">Iron transport</keyword>
<dbReference type="GO" id="GO:0015344">
    <property type="term" value="F:siderophore uptake transmembrane transporter activity"/>
    <property type="evidence" value="ECO:0007669"/>
    <property type="project" value="TreeGrafter"/>
</dbReference>
<keyword evidence="13 14" id="KW-0998">Cell outer membrane</keyword>
<dbReference type="Gene3D" id="2.40.170.20">
    <property type="entry name" value="TonB-dependent receptor, beta-barrel domain"/>
    <property type="match status" value="1"/>
</dbReference>
<keyword evidence="3 14" id="KW-0813">Transport</keyword>
<evidence type="ECO:0000256" key="12">
    <source>
        <dbReference type="ARBA" id="ARBA00023170"/>
    </source>
</evidence>
<keyword evidence="12 19" id="KW-0675">Receptor</keyword>
<comment type="subcellular location">
    <subcellularLocation>
        <location evidence="1 14">Cell outer membrane</location>
        <topology evidence="1 14">Multi-pass membrane protein</topology>
    </subcellularLocation>
</comment>
<keyword evidence="7" id="KW-0732">Signal</keyword>
<evidence type="ECO:0000256" key="10">
    <source>
        <dbReference type="ARBA" id="ARBA00023077"/>
    </source>
</evidence>
<evidence type="ECO:0000313" key="19">
    <source>
        <dbReference type="EMBL" id="KAA0020594.1"/>
    </source>
</evidence>
<protein>
    <submittedName>
        <fullName evidence="19">TonB-dependent siderophore receptor</fullName>
    </submittedName>
</protein>
<keyword evidence="8" id="KW-0408">Iron</keyword>
<dbReference type="PANTHER" id="PTHR32552:SF82">
    <property type="entry name" value="FCUA PROTEIN"/>
    <property type="match status" value="1"/>
</dbReference>
<dbReference type="GO" id="GO:0009279">
    <property type="term" value="C:cell outer membrane"/>
    <property type="evidence" value="ECO:0007669"/>
    <property type="project" value="UniProtKB-SubCell"/>
</dbReference>
<evidence type="ECO:0000259" key="17">
    <source>
        <dbReference type="Pfam" id="PF00593"/>
    </source>
</evidence>
<dbReference type="GO" id="GO:0038023">
    <property type="term" value="F:signaling receptor activity"/>
    <property type="evidence" value="ECO:0007669"/>
    <property type="project" value="InterPro"/>
</dbReference>
<evidence type="ECO:0000256" key="15">
    <source>
        <dbReference type="PROSITE-ProRule" id="PRU10144"/>
    </source>
</evidence>
<comment type="similarity">
    <text evidence="2 14 16">Belongs to the TonB-dependent receptor family.</text>
</comment>
<evidence type="ECO:0000256" key="14">
    <source>
        <dbReference type="PROSITE-ProRule" id="PRU01360"/>
    </source>
</evidence>